<evidence type="ECO:0000313" key="10">
    <source>
        <dbReference type="Proteomes" id="UP001201985"/>
    </source>
</evidence>
<dbReference type="EMBL" id="JALBUU010000031">
    <property type="protein sequence ID" value="MCI0755474.1"/>
    <property type="molecule type" value="Genomic_DNA"/>
</dbReference>
<reference evidence="9 10" key="1">
    <citation type="submission" date="2022-03" db="EMBL/GenBank/DDBJ databases">
        <title>Complete genome analysis of Roseomonas KG 17.1 : a prolific producer of plant growth promoters.</title>
        <authorList>
            <person name="Saadouli I."/>
            <person name="Najjari A."/>
            <person name="Mosbah A."/>
            <person name="Ouzari H.I."/>
        </authorList>
    </citation>
    <scope>NUCLEOTIDE SEQUENCE [LARGE SCALE GENOMIC DNA]</scope>
    <source>
        <strain evidence="9 10">KG17-1</strain>
    </source>
</reference>
<dbReference type="Gene3D" id="3.40.50.720">
    <property type="entry name" value="NAD(P)-binding Rossmann-like Domain"/>
    <property type="match status" value="1"/>
</dbReference>
<dbReference type="Gene3D" id="1.10.1040.10">
    <property type="entry name" value="N-(1-d-carboxylethyl)-l-norvaline Dehydrogenase, domain 2"/>
    <property type="match status" value="1"/>
</dbReference>
<keyword evidence="10" id="KW-1185">Reference proteome</keyword>
<keyword evidence="4" id="KW-0566">Pantothenate biosynthesis</keyword>
<dbReference type="Proteomes" id="UP001201985">
    <property type="component" value="Unassembled WGS sequence"/>
</dbReference>
<dbReference type="Pfam" id="PF08546">
    <property type="entry name" value="ApbA_C"/>
    <property type="match status" value="1"/>
</dbReference>
<evidence type="ECO:0000256" key="2">
    <source>
        <dbReference type="ARBA" id="ARBA00013014"/>
    </source>
</evidence>
<evidence type="ECO:0000313" key="9">
    <source>
        <dbReference type="EMBL" id="MCI0755474.1"/>
    </source>
</evidence>
<dbReference type="Pfam" id="PF02558">
    <property type="entry name" value="ApbA"/>
    <property type="match status" value="1"/>
</dbReference>
<evidence type="ECO:0000259" key="7">
    <source>
        <dbReference type="Pfam" id="PF02558"/>
    </source>
</evidence>
<evidence type="ECO:0000256" key="5">
    <source>
        <dbReference type="ARBA" id="ARBA00032024"/>
    </source>
</evidence>
<comment type="catalytic activity">
    <reaction evidence="6">
        <text>(R)-pantoate + NADP(+) = 2-dehydropantoate + NADPH + H(+)</text>
        <dbReference type="Rhea" id="RHEA:16233"/>
        <dbReference type="ChEBI" id="CHEBI:11561"/>
        <dbReference type="ChEBI" id="CHEBI:15378"/>
        <dbReference type="ChEBI" id="CHEBI:15980"/>
        <dbReference type="ChEBI" id="CHEBI:57783"/>
        <dbReference type="ChEBI" id="CHEBI:58349"/>
        <dbReference type="EC" id="1.1.1.169"/>
    </reaction>
</comment>
<evidence type="ECO:0000256" key="1">
    <source>
        <dbReference type="ARBA" id="ARBA00004994"/>
    </source>
</evidence>
<dbReference type="RefSeq" id="WP_241793421.1">
    <property type="nucleotide sequence ID" value="NZ_JALBUU010000031.1"/>
</dbReference>
<gene>
    <name evidence="9" type="ORF">MON41_17280</name>
</gene>
<dbReference type="InterPro" id="IPR013328">
    <property type="entry name" value="6PGD_dom2"/>
</dbReference>
<name>A0ABS9W866_9PROT</name>
<feature type="domain" description="Ketopantoate reductase N-terminal" evidence="7">
    <location>
        <begin position="6"/>
        <end position="78"/>
    </location>
</feature>
<dbReference type="EC" id="1.1.1.169" evidence="2"/>
<dbReference type="InterPro" id="IPR013332">
    <property type="entry name" value="KPR_N"/>
</dbReference>
<dbReference type="PANTHER" id="PTHR21708">
    <property type="entry name" value="PROBABLE 2-DEHYDROPANTOATE 2-REDUCTASE"/>
    <property type="match status" value="1"/>
</dbReference>
<proteinExistence type="predicted"/>
<feature type="domain" description="Ketopantoate reductase C-terminal" evidence="8">
    <location>
        <begin position="105"/>
        <end position="164"/>
    </location>
</feature>
<dbReference type="InterPro" id="IPR008927">
    <property type="entry name" value="6-PGluconate_DH-like_C_sf"/>
</dbReference>
<accession>A0ABS9W866</accession>
<dbReference type="PANTHER" id="PTHR21708:SF26">
    <property type="entry name" value="2-DEHYDROPANTOATE 2-REDUCTASE"/>
    <property type="match status" value="1"/>
</dbReference>
<dbReference type="InterPro" id="IPR013752">
    <property type="entry name" value="KPA_reductase"/>
</dbReference>
<evidence type="ECO:0000256" key="4">
    <source>
        <dbReference type="ARBA" id="ARBA00022655"/>
    </source>
</evidence>
<sequence length="176" mass="18437">MKAKTALGAAIEALRPAVDARTAVLPILNGLSHIQLLEEAFGTERVLGGLAIIQATLTLSGTVRHLAPFTSVTFGELDGRLSERIQALQTALAGTPVKAEAVPDICGRMWEKLVSIGTLAGATVLMRGNLGEIARAPDGAAWLERLLMRNVAIAAANGHAVRPEGKRCLETLRGSA</sequence>
<dbReference type="InterPro" id="IPR051402">
    <property type="entry name" value="KPR-Related"/>
</dbReference>
<protein>
    <recommendedName>
        <fullName evidence="3">2-dehydropantoate 2-reductase</fullName>
        <ecNumber evidence="2">1.1.1.169</ecNumber>
    </recommendedName>
    <alternativeName>
        <fullName evidence="5">Ketopantoate reductase</fullName>
    </alternativeName>
</protein>
<comment type="pathway">
    <text evidence="1">Cofactor biosynthesis; (R)-pantothenate biosynthesis; (R)-pantoate from 3-methyl-2-oxobutanoate: step 2/2.</text>
</comment>
<evidence type="ECO:0000259" key="8">
    <source>
        <dbReference type="Pfam" id="PF08546"/>
    </source>
</evidence>
<comment type="caution">
    <text evidence="9">The sequence shown here is derived from an EMBL/GenBank/DDBJ whole genome shotgun (WGS) entry which is preliminary data.</text>
</comment>
<organism evidence="9 10">
    <name type="scientific">Teichococcus vastitatis</name>
    <dbReference type="NCBI Taxonomy" id="2307076"/>
    <lineage>
        <taxon>Bacteria</taxon>
        <taxon>Pseudomonadati</taxon>
        <taxon>Pseudomonadota</taxon>
        <taxon>Alphaproteobacteria</taxon>
        <taxon>Acetobacterales</taxon>
        <taxon>Roseomonadaceae</taxon>
        <taxon>Roseomonas</taxon>
    </lineage>
</organism>
<evidence type="ECO:0000256" key="6">
    <source>
        <dbReference type="ARBA" id="ARBA00048793"/>
    </source>
</evidence>
<evidence type="ECO:0000256" key="3">
    <source>
        <dbReference type="ARBA" id="ARBA00019465"/>
    </source>
</evidence>
<dbReference type="SUPFAM" id="SSF48179">
    <property type="entry name" value="6-phosphogluconate dehydrogenase C-terminal domain-like"/>
    <property type="match status" value="1"/>
</dbReference>